<keyword evidence="5 11" id="KW-1133">Transmembrane helix</keyword>
<evidence type="ECO:0000256" key="1">
    <source>
        <dbReference type="ARBA" id="ARBA00004651"/>
    </source>
</evidence>
<dbReference type="InterPro" id="IPR004089">
    <property type="entry name" value="MCPsignal_dom"/>
</dbReference>
<evidence type="ECO:0000256" key="4">
    <source>
        <dbReference type="ARBA" id="ARBA00022692"/>
    </source>
</evidence>
<keyword evidence="3" id="KW-0145">Chemotaxis</keyword>
<evidence type="ECO:0000259" key="12">
    <source>
        <dbReference type="PROSITE" id="PS50111"/>
    </source>
</evidence>
<dbReference type="Pfam" id="PF02743">
    <property type="entry name" value="dCache_1"/>
    <property type="match status" value="1"/>
</dbReference>
<dbReference type="PROSITE" id="PS50885">
    <property type="entry name" value="HAMP"/>
    <property type="match status" value="1"/>
</dbReference>
<evidence type="ECO:0000256" key="7">
    <source>
        <dbReference type="ARBA" id="ARBA00023224"/>
    </source>
</evidence>
<protein>
    <submittedName>
        <fullName evidence="14">Methyl-accepting chemotaxis protein</fullName>
    </submittedName>
</protein>
<dbReference type="Pfam" id="PF00672">
    <property type="entry name" value="HAMP"/>
    <property type="match status" value="1"/>
</dbReference>
<organism evidence="14 15">
    <name type="scientific">Crassaminicella indica</name>
    <dbReference type="NCBI Taxonomy" id="2855394"/>
    <lineage>
        <taxon>Bacteria</taxon>
        <taxon>Bacillati</taxon>
        <taxon>Bacillota</taxon>
        <taxon>Clostridia</taxon>
        <taxon>Eubacteriales</taxon>
        <taxon>Clostridiaceae</taxon>
        <taxon>Crassaminicella</taxon>
    </lineage>
</organism>
<comment type="similarity">
    <text evidence="8">Belongs to the methyl-accepting chemotaxis (MCP) protein family.</text>
</comment>
<evidence type="ECO:0000256" key="2">
    <source>
        <dbReference type="ARBA" id="ARBA00022475"/>
    </source>
</evidence>
<dbReference type="SMART" id="SM00304">
    <property type="entry name" value="HAMP"/>
    <property type="match status" value="1"/>
</dbReference>
<dbReference type="PROSITE" id="PS50111">
    <property type="entry name" value="CHEMOTAXIS_TRANSDUC_2"/>
    <property type="match status" value="1"/>
</dbReference>
<evidence type="ECO:0000313" key="15">
    <source>
        <dbReference type="Proteomes" id="UP000886818"/>
    </source>
</evidence>
<dbReference type="CDD" id="cd12914">
    <property type="entry name" value="PDC1_DGC_like"/>
    <property type="match status" value="1"/>
</dbReference>
<dbReference type="Proteomes" id="UP000886818">
    <property type="component" value="Chromosome"/>
</dbReference>
<feature type="coiled-coil region" evidence="10">
    <location>
        <begin position="568"/>
        <end position="605"/>
    </location>
</feature>
<dbReference type="RefSeq" id="WP_218282287.1">
    <property type="nucleotide sequence ID" value="NZ_CP078093.1"/>
</dbReference>
<dbReference type="SMART" id="SM00283">
    <property type="entry name" value="MA"/>
    <property type="match status" value="1"/>
</dbReference>
<evidence type="ECO:0000256" key="5">
    <source>
        <dbReference type="ARBA" id="ARBA00022989"/>
    </source>
</evidence>
<evidence type="ECO:0000256" key="10">
    <source>
        <dbReference type="SAM" id="Coils"/>
    </source>
</evidence>
<keyword evidence="2" id="KW-1003">Cell membrane</keyword>
<feature type="domain" description="HAMP" evidence="13">
    <location>
        <begin position="304"/>
        <end position="359"/>
    </location>
</feature>
<dbReference type="InterPro" id="IPR003660">
    <property type="entry name" value="HAMP_dom"/>
</dbReference>
<dbReference type="PANTHER" id="PTHR32089">
    <property type="entry name" value="METHYL-ACCEPTING CHEMOTAXIS PROTEIN MCPB"/>
    <property type="match status" value="1"/>
</dbReference>
<keyword evidence="6 11" id="KW-0472">Membrane</keyword>
<dbReference type="Pfam" id="PF00015">
    <property type="entry name" value="MCPsignal"/>
    <property type="match status" value="1"/>
</dbReference>
<feature type="transmembrane region" description="Helical" evidence="11">
    <location>
        <begin position="283"/>
        <end position="302"/>
    </location>
</feature>
<comment type="subcellular location">
    <subcellularLocation>
        <location evidence="1">Cell membrane</location>
        <topology evidence="1">Multi-pass membrane protein</topology>
    </subcellularLocation>
</comment>
<feature type="domain" description="Methyl-accepting transducer" evidence="12">
    <location>
        <begin position="378"/>
        <end position="635"/>
    </location>
</feature>
<gene>
    <name evidence="14" type="ORF">KVH43_09415</name>
</gene>
<keyword evidence="10" id="KW-0175">Coiled coil</keyword>
<dbReference type="InterPro" id="IPR033479">
    <property type="entry name" value="dCache_1"/>
</dbReference>
<evidence type="ECO:0000256" key="9">
    <source>
        <dbReference type="PROSITE-ProRule" id="PRU00284"/>
    </source>
</evidence>
<accession>A0ABX8RAU8</accession>
<evidence type="ECO:0000256" key="6">
    <source>
        <dbReference type="ARBA" id="ARBA00023136"/>
    </source>
</evidence>
<keyword evidence="4 11" id="KW-0812">Transmembrane</keyword>
<dbReference type="CDD" id="cd06225">
    <property type="entry name" value="HAMP"/>
    <property type="match status" value="1"/>
</dbReference>
<dbReference type="EMBL" id="CP078093">
    <property type="protein sequence ID" value="QXM05589.1"/>
    <property type="molecule type" value="Genomic_DNA"/>
</dbReference>
<dbReference type="CDD" id="cd12912">
    <property type="entry name" value="PDC2_MCP_like"/>
    <property type="match status" value="1"/>
</dbReference>
<dbReference type="PANTHER" id="PTHR32089:SF112">
    <property type="entry name" value="LYSOZYME-LIKE PROTEIN-RELATED"/>
    <property type="match status" value="1"/>
</dbReference>
<evidence type="ECO:0000256" key="11">
    <source>
        <dbReference type="SAM" id="Phobius"/>
    </source>
</evidence>
<reference evidence="14" key="1">
    <citation type="submission" date="2021-07" db="EMBL/GenBank/DDBJ databases">
        <title>Complete genome sequence of Crassaminicella sp. 143-21, isolated from a deep-sea hydrothermal vent.</title>
        <authorList>
            <person name="Li X."/>
        </authorList>
    </citation>
    <scope>NUCLEOTIDE SEQUENCE</scope>
    <source>
        <strain evidence="14">143-21</strain>
    </source>
</reference>
<evidence type="ECO:0000313" key="14">
    <source>
        <dbReference type="EMBL" id="QXM05589.1"/>
    </source>
</evidence>
<evidence type="ECO:0000256" key="3">
    <source>
        <dbReference type="ARBA" id="ARBA00022500"/>
    </source>
</evidence>
<name>A0ABX8RAU8_9CLOT</name>
<keyword evidence="15" id="KW-1185">Reference proteome</keyword>
<keyword evidence="7 9" id="KW-0807">Transducer</keyword>
<evidence type="ECO:0000259" key="13">
    <source>
        <dbReference type="PROSITE" id="PS50885"/>
    </source>
</evidence>
<proteinExistence type="inferred from homology"/>
<evidence type="ECO:0000256" key="8">
    <source>
        <dbReference type="ARBA" id="ARBA00029447"/>
    </source>
</evidence>
<sequence>MKSIKFKLIAIFSALLIIIGAGLGIIASMKASNSLLSEIEYVLPQIAKEASMILESRIDAEIRVLEEVAGRTRISQPSNPFENKKQALVEEIKKNGYLRMAIMDKNGIATYQDDSIKDLSQREYFKKAIKGESAISDPIISKVDGSVVVALAVPIKYNNEITGVLLAIKDGTFISDLAKDIKYGESGYSYLISKDGTIIGHADNKLVLAKHNLLKEAKSDSSLEQLAALTEKMIAGETGVGGYEFKGEEKYMGYAPIKGTGWSIAVTALKSEIFNELQQLKTYIFIVTCVMLMIALILTYFIGNSIANPIAQATKQAEILSSGDFTKDIPKELLSKKDELGRLAKAFEEMKNNLGQLIKNVADSSEQVAAASEELTATAQQSASASEEVANTIEEIAKGATDQAGDTEQGANKTLELGKIIELNQQYVNKLNDAFIKITSEIQEGLETINDLTNKTDESLIVSKEIYEEIIRTNQSSEKIGQASTTIASIAEQTNLLALNAAIEAARAGEAGRGFAVVADEIRKLAEQSTASTKEIDSVVKELQENSQKTVMMIEKVSKVTEEQSGKVKITEQKYNEIENSIKEAVALLEKLNNAEKEVEYKKTEIIDIIQNLSAIAQQNAAGTEEVSASTEEQTASMHEIASASDGLAQLAQELQEAISKFKL</sequence>